<dbReference type="SUPFAM" id="SSF56112">
    <property type="entry name" value="Protein kinase-like (PK-like)"/>
    <property type="match status" value="1"/>
</dbReference>
<dbReference type="InterPro" id="IPR002575">
    <property type="entry name" value="Aminoglycoside_PTrfase"/>
</dbReference>
<keyword evidence="3" id="KW-1185">Reference proteome</keyword>
<dbReference type="Gene3D" id="3.90.1200.10">
    <property type="match status" value="1"/>
</dbReference>
<proteinExistence type="predicted"/>
<accession>A0AAE9YU39</accession>
<dbReference type="RefSeq" id="WP_044832455.1">
    <property type="nucleotide sequence ID" value="NZ_CP059735.1"/>
</dbReference>
<dbReference type="Pfam" id="PF01636">
    <property type="entry name" value="APH"/>
    <property type="match status" value="1"/>
</dbReference>
<gene>
    <name evidence="2" type="ORF">SG35_009525</name>
</gene>
<dbReference type="PANTHER" id="PTHR21310:SF15">
    <property type="entry name" value="AMINOGLYCOSIDE PHOSPHOTRANSFERASE DOMAIN-CONTAINING PROTEIN"/>
    <property type="match status" value="1"/>
</dbReference>
<reference evidence="2 3" key="2">
    <citation type="journal article" date="2022" name="Mar. Drugs">
        <title>Bioassay-Guided Fractionation Leads to the Detection of Cholic Acid Generated by the Rare Thalassomonas sp.</title>
        <authorList>
            <person name="Pheiffer F."/>
            <person name="Schneider Y.K."/>
            <person name="Hansen E.H."/>
            <person name="Andersen J.H."/>
            <person name="Isaksson J."/>
            <person name="Busche T."/>
            <person name="R C."/>
            <person name="Kalinowski J."/>
            <person name="Zyl L.V."/>
            <person name="Trindade M."/>
        </authorList>
    </citation>
    <scope>NUCLEOTIDE SEQUENCE [LARGE SCALE GENOMIC DNA]</scope>
    <source>
        <strain evidence="2 3">A5K-106</strain>
    </source>
</reference>
<dbReference type="KEGG" id="tact:SG35_009525"/>
<dbReference type="EMBL" id="CP059735">
    <property type="protein sequence ID" value="WDE00843.1"/>
    <property type="molecule type" value="Genomic_DNA"/>
</dbReference>
<protein>
    <submittedName>
        <fullName evidence="2">Phosphotransferase</fullName>
    </submittedName>
</protein>
<dbReference type="CDD" id="cd05120">
    <property type="entry name" value="APH_ChoK_like"/>
    <property type="match status" value="1"/>
</dbReference>
<evidence type="ECO:0000313" key="2">
    <source>
        <dbReference type="EMBL" id="WDE00843.1"/>
    </source>
</evidence>
<dbReference type="PIRSF" id="PIRSF000707">
    <property type="entry name" value="Hygromycin-B_kinase"/>
    <property type="match status" value="1"/>
</dbReference>
<evidence type="ECO:0000313" key="3">
    <source>
        <dbReference type="Proteomes" id="UP000032568"/>
    </source>
</evidence>
<dbReference type="AlphaFoldDB" id="A0AAE9YU39"/>
<sequence>MDLIFKTLPANPSYEQSCSILDDNPDEFWQPLLRFIQEKHGLAQGSWQRIHAGGNALFALNDAFIVKVVPPNWVYQGQAEIDASTLLGQQLSIAIPQVLASGSVNNWLYVVMTKLPGVSLADVWQQLNQSEKLLLVQQLGLFIRELHSLPLAGDNKMKVNWADYIDKLKQDCLPRHQRKGVSENLIAQIEPYLAQQALAQGMAFDDGIDMFIHMDLHPWNLMVEQKDGQYRLCGVLDFGDAIVGRSRLLELLTPMLFMCQGNEALVRALLESYSLLDIGDKEELRRQLMAIALLRPACDFNFVLSQVPQTGERENWQQISEQLFPL</sequence>
<evidence type="ECO:0000259" key="1">
    <source>
        <dbReference type="Pfam" id="PF01636"/>
    </source>
</evidence>
<dbReference type="InterPro" id="IPR051678">
    <property type="entry name" value="AGP_Transferase"/>
</dbReference>
<dbReference type="PANTHER" id="PTHR21310">
    <property type="entry name" value="AMINOGLYCOSIDE PHOSPHOTRANSFERASE-RELATED-RELATED"/>
    <property type="match status" value="1"/>
</dbReference>
<organism evidence="2 3">
    <name type="scientific">Thalassomonas actiniarum</name>
    <dbReference type="NCBI Taxonomy" id="485447"/>
    <lineage>
        <taxon>Bacteria</taxon>
        <taxon>Pseudomonadati</taxon>
        <taxon>Pseudomonadota</taxon>
        <taxon>Gammaproteobacteria</taxon>
        <taxon>Alteromonadales</taxon>
        <taxon>Colwelliaceae</taxon>
        <taxon>Thalassomonas</taxon>
    </lineage>
</organism>
<dbReference type="Proteomes" id="UP000032568">
    <property type="component" value="Chromosome"/>
</dbReference>
<feature type="domain" description="Aminoglycoside phosphotransferase" evidence="1">
    <location>
        <begin position="57"/>
        <end position="244"/>
    </location>
</feature>
<reference evidence="2 3" key="1">
    <citation type="journal article" date="2015" name="Genome Announc.">
        <title>Draft Genome Sequences of Marine Isolates of Thalassomonas viridans and Thalassomonas actiniarum.</title>
        <authorList>
            <person name="Olonade I."/>
            <person name="van Zyl L.J."/>
            <person name="Trindade M."/>
        </authorList>
    </citation>
    <scope>NUCLEOTIDE SEQUENCE [LARGE SCALE GENOMIC DNA]</scope>
    <source>
        <strain evidence="2 3">A5K-106</strain>
    </source>
</reference>
<name>A0AAE9YU39_9GAMM</name>
<dbReference type="InterPro" id="IPR016259">
    <property type="entry name" value="Hygromycin-B_Kinase"/>
</dbReference>
<dbReference type="InterPro" id="IPR011009">
    <property type="entry name" value="Kinase-like_dom_sf"/>
</dbReference>